<reference evidence="1 2" key="1">
    <citation type="submission" date="2019-04" db="EMBL/GenBank/DDBJ databases">
        <title>Trinickia sp. 7GSK02, isolated from subtropical forest soil.</title>
        <authorList>
            <person name="Gao Z.-H."/>
            <person name="Qiu L.-H."/>
        </authorList>
    </citation>
    <scope>NUCLEOTIDE SEQUENCE [LARGE SCALE GENOMIC DNA]</scope>
    <source>
        <strain evidence="1 2">7GSK02</strain>
    </source>
</reference>
<comment type="caution">
    <text evidence="1">The sequence shown here is derived from an EMBL/GenBank/DDBJ whole genome shotgun (WGS) entry which is preliminary data.</text>
</comment>
<evidence type="ECO:0000313" key="2">
    <source>
        <dbReference type="Proteomes" id="UP000305539"/>
    </source>
</evidence>
<name>A0A4U1IFS5_9BURK</name>
<gene>
    <name evidence="1" type="ORF">FAZ69_02760</name>
</gene>
<organism evidence="1 2">
    <name type="scientific">Trinickia terrae</name>
    <dbReference type="NCBI Taxonomy" id="2571161"/>
    <lineage>
        <taxon>Bacteria</taxon>
        <taxon>Pseudomonadati</taxon>
        <taxon>Pseudomonadota</taxon>
        <taxon>Betaproteobacteria</taxon>
        <taxon>Burkholderiales</taxon>
        <taxon>Burkholderiaceae</taxon>
        <taxon>Trinickia</taxon>
    </lineage>
</organism>
<protein>
    <submittedName>
        <fullName evidence="1">Uncharacterized protein</fullName>
    </submittedName>
</protein>
<accession>A0A4U1IFS5</accession>
<proteinExistence type="predicted"/>
<keyword evidence="2" id="KW-1185">Reference proteome</keyword>
<dbReference type="RefSeq" id="WP_136892389.1">
    <property type="nucleotide sequence ID" value="NZ_SWJE01000001.1"/>
</dbReference>
<evidence type="ECO:0000313" key="1">
    <source>
        <dbReference type="EMBL" id="TKC92606.1"/>
    </source>
</evidence>
<sequence length="115" mass="12636">MSWAEKVLTQESTNLKQTRPDAFVKAVEARVRRDMDFIREVGNATECGIAITGTVVKTSFRNAVRDEEQGNTVTARSAQAAILSVFRSNLGNVAYKALDAFASNRNGTRPRSQSL</sequence>
<dbReference type="Proteomes" id="UP000305539">
    <property type="component" value="Unassembled WGS sequence"/>
</dbReference>
<dbReference type="EMBL" id="SWJE01000001">
    <property type="protein sequence ID" value="TKC92606.1"/>
    <property type="molecule type" value="Genomic_DNA"/>
</dbReference>
<dbReference type="AlphaFoldDB" id="A0A4U1IFS5"/>